<evidence type="ECO:0000313" key="3">
    <source>
        <dbReference type="Proteomes" id="UP001153620"/>
    </source>
</evidence>
<sequence length="137" mass="16155">MKLLVILCILCASTTFAKDKLPKIKDKDMLRKMIIYDKKNPDIFYCPTSNSKHQVSIDKMIVKAHPISKLCEHEGNGVPKDSRHDCYQDVDETDFACKEKYRIMLRKYPAEYPKGTRLQKFMDYDKEMIQKMIKNKN</sequence>
<accession>A0A9N9RKY2</accession>
<keyword evidence="1" id="KW-0732">Signal</keyword>
<name>A0A9N9RKY2_9DIPT</name>
<proteinExistence type="predicted"/>
<dbReference type="AlphaFoldDB" id="A0A9N9RKY2"/>
<evidence type="ECO:0000313" key="2">
    <source>
        <dbReference type="EMBL" id="CAG9798576.1"/>
    </source>
</evidence>
<reference evidence="2" key="2">
    <citation type="submission" date="2022-10" db="EMBL/GenBank/DDBJ databases">
        <authorList>
            <consortium name="ENA_rothamsted_submissions"/>
            <consortium name="culmorum"/>
            <person name="King R."/>
        </authorList>
    </citation>
    <scope>NUCLEOTIDE SEQUENCE</scope>
</reference>
<evidence type="ECO:0000256" key="1">
    <source>
        <dbReference type="SAM" id="SignalP"/>
    </source>
</evidence>
<protein>
    <submittedName>
        <fullName evidence="2">Uncharacterized protein</fullName>
    </submittedName>
</protein>
<reference evidence="2" key="1">
    <citation type="submission" date="2022-01" db="EMBL/GenBank/DDBJ databases">
        <authorList>
            <person name="King R."/>
        </authorList>
    </citation>
    <scope>NUCLEOTIDE SEQUENCE</scope>
</reference>
<dbReference type="OrthoDB" id="10046704at2759"/>
<gene>
    <name evidence="2" type="ORF">CHIRRI_LOCUS1558</name>
</gene>
<keyword evidence="3" id="KW-1185">Reference proteome</keyword>
<dbReference type="Proteomes" id="UP001153620">
    <property type="component" value="Chromosome 1"/>
</dbReference>
<feature type="chain" id="PRO_5040128058" evidence="1">
    <location>
        <begin position="18"/>
        <end position="137"/>
    </location>
</feature>
<feature type="signal peptide" evidence="1">
    <location>
        <begin position="1"/>
        <end position="17"/>
    </location>
</feature>
<organism evidence="2 3">
    <name type="scientific">Chironomus riparius</name>
    <dbReference type="NCBI Taxonomy" id="315576"/>
    <lineage>
        <taxon>Eukaryota</taxon>
        <taxon>Metazoa</taxon>
        <taxon>Ecdysozoa</taxon>
        <taxon>Arthropoda</taxon>
        <taxon>Hexapoda</taxon>
        <taxon>Insecta</taxon>
        <taxon>Pterygota</taxon>
        <taxon>Neoptera</taxon>
        <taxon>Endopterygota</taxon>
        <taxon>Diptera</taxon>
        <taxon>Nematocera</taxon>
        <taxon>Chironomoidea</taxon>
        <taxon>Chironomidae</taxon>
        <taxon>Chironominae</taxon>
        <taxon>Chironomus</taxon>
    </lineage>
</organism>
<dbReference type="EMBL" id="OU895877">
    <property type="protein sequence ID" value="CAG9798576.1"/>
    <property type="molecule type" value="Genomic_DNA"/>
</dbReference>